<dbReference type="InterPro" id="IPR009387">
    <property type="entry name" value="HigB-2"/>
</dbReference>
<dbReference type="PIRSF" id="PIRSF039032">
    <property type="entry name" value="HigB-2"/>
    <property type="match status" value="1"/>
</dbReference>
<gene>
    <name evidence="1" type="ORF">BI364_02745</name>
</gene>
<keyword evidence="2" id="KW-1185">Reference proteome</keyword>
<reference evidence="2" key="1">
    <citation type="submission" date="2016-09" db="EMBL/GenBank/DDBJ databases">
        <title>Acidihalobacter prosperus F5.</title>
        <authorList>
            <person name="Khaleque H.N."/>
            <person name="Ramsay J.P."/>
            <person name="Kaksonen A.H."/>
            <person name="Boxall N.J."/>
            <person name="Watkin E.L.J."/>
        </authorList>
    </citation>
    <scope>NUCLEOTIDE SEQUENCE [LARGE SCALE GENOMIC DNA]</scope>
    <source>
        <strain evidence="2">F5</strain>
    </source>
</reference>
<dbReference type="KEGG" id="aprs:BI364_02745"/>
<evidence type="ECO:0000313" key="1">
    <source>
        <dbReference type="EMBL" id="AOU97064.1"/>
    </source>
</evidence>
<dbReference type="AlphaFoldDB" id="A0A1D8IKS5"/>
<evidence type="ECO:0008006" key="3">
    <source>
        <dbReference type="Google" id="ProtNLM"/>
    </source>
</evidence>
<proteinExistence type="predicted"/>
<protein>
    <recommendedName>
        <fullName evidence="3">Addiction module toxin RelE</fullName>
    </recommendedName>
</protein>
<name>A0A1D8IKS5_9GAMM</name>
<accession>A0A1D8IKS5</accession>
<dbReference type="EMBL" id="CP017415">
    <property type="protein sequence ID" value="AOU97064.1"/>
    <property type="molecule type" value="Genomic_DNA"/>
</dbReference>
<evidence type="ECO:0000313" key="2">
    <source>
        <dbReference type="Proteomes" id="UP000095401"/>
    </source>
</evidence>
<sequence length="114" mass="13625">MEIVETRVSNKQITALVDDEDYAELQQALIHRPDLGDLIPGSGGLRKVRWVQRGRGKRDGIRVIYYWYDPEHMIYMLLAYAKNEQENLTQDQMKILRKLIRREIRTWIRHCLTN</sequence>
<organism evidence="1 2">
    <name type="scientific">Acidihalobacter yilgarnensis</name>
    <dbReference type="NCBI Taxonomy" id="2819280"/>
    <lineage>
        <taxon>Bacteria</taxon>
        <taxon>Pseudomonadati</taxon>
        <taxon>Pseudomonadota</taxon>
        <taxon>Gammaproteobacteria</taxon>
        <taxon>Chromatiales</taxon>
        <taxon>Ectothiorhodospiraceae</taxon>
        <taxon>Acidihalobacter</taxon>
    </lineage>
</organism>
<dbReference type="Pfam" id="PF06296">
    <property type="entry name" value="RelE"/>
    <property type="match status" value="1"/>
</dbReference>
<dbReference type="Proteomes" id="UP000095401">
    <property type="component" value="Chromosome"/>
</dbReference>